<comment type="caution">
    <text evidence="2">The sequence shown here is derived from an EMBL/GenBank/DDBJ whole genome shotgun (WGS) entry which is preliminary data.</text>
</comment>
<accession>A0A0V8D0V2</accession>
<organism evidence="2 3">
    <name type="scientific">Lactococcus lactis subsp. lactis</name>
    <name type="common">Streptococcus lactis</name>
    <dbReference type="NCBI Taxonomy" id="1360"/>
    <lineage>
        <taxon>Bacteria</taxon>
        <taxon>Bacillati</taxon>
        <taxon>Bacillota</taxon>
        <taxon>Bacilli</taxon>
        <taxon>Lactobacillales</taxon>
        <taxon>Streptococcaceae</taxon>
        <taxon>Lactococcus</taxon>
    </lineage>
</organism>
<feature type="transmembrane region" description="Helical" evidence="1">
    <location>
        <begin position="6"/>
        <end position="24"/>
    </location>
</feature>
<keyword evidence="1" id="KW-0812">Transmembrane</keyword>
<keyword evidence="1" id="KW-0472">Membrane</keyword>
<dbReference type="Proteomes" id="UP000054230">
    <property type="component" value="Unassembled WGS sequence"/>
</dbReference>
<protein>
    <submittedName>
        <fullName evidence="2">Uncharacterized protein</fullName>
    </submittedName>
</protein>
<name>A0A0V8D0V2_LACLL</name>
<reference evidence="3" key="1">
    <citation type="submission" date="2015-10" db="EMBL/GenBank/DDBJ databases">
        <title>Draft Genome Sequences of 11 Lactococcus lactis subspecies cremoris strains.</title>
        <authorList>
            <person name="Wels M."/>
            <person name="Backus L."/>
            <person name="Boekhorst J."/>
            <person name="Dijkstra A."/>
            <person name="Beerthuizen M."/>
            <person name="Kelly W."/>
            <person name="Siezen R."/>
            <person name="Bachmann H."/>
            <person name="Van Hijum S."/>
        </authorList>
    </citation>
    <scope>NUCLEOTIDE SEQUENCE [LARGE SCALE GENOMIC DNA]</scope>
    <source>
        <strain evidence="3">LMG8520</strain>
    </source>
</reference>
<gene>
    <name evidence="2" type="ORF">LMG8520_1949</name>
</gene>
<dbReference type="EMBL" id="LKLP01000093">
    <property type="protein sequence ID" value="KSU07172.1"/>
    <property type="molecule type" value="Genomic_DNA"/>
</dbReference>
<sequence>MILFIQFVSALAVSILTEIFKFWLGKKKYSKKQNRRH</sequence>
<evidence type="ECO:0000256" key="1">
    <source>
        <dbReference type="SAM" id="Phobius"/>
    </source>
</evidence>
<dbReference type="AlphaFoldDB" id="A0A0V8D0V2"/>
<evidence type="ECO:0000313" key="3">
    <source>
        <dbReference type="Proteomes" id="UP000054230"/>
    </source>
</evidence>
<proteinExistence type="predicted"/>
<keyword evidence="1" id="KW-1133">Transmembrane helix</keyword>
<evidence type="ECO:0000313" key="2">
    <source>
        <dbReference type="EMBL" id="KSU07172.1"/>
    </source>
</evidence>
<dbReference type="PATRIC" id="fig|1360.106.peg.2508"/>